<feature type="transmembrane region" description="Helical" evidence="1">
    <location>
        <begin position="12"/>
        <end position="36"/>
    </location>
</feature>
<reference evidence="2 3" key="1">
    <citation type="submission" date="2022-09" db="EMBL/GenBank/DDBJ databases">
        <title>Enrichment on poylsaccharides allowed isolation of novel metabolic and taxonomic groups of Haloarchaea.</title>
        <authorList>
            <person name="Sorokin D.Y."/>
            <person name="Elcheninov A.G."/>
            <person name="Khizhniak T.V."/>
            <person name="Kolganova T.V."/>
            <person name="Kublanov I.V."/>
        </authorList>
    </citation>
    <scope>NUCLEOTIDE SEQUENCE [LARGE SCALE GENOMIC DNA]</scope>
    <source>
        <strain evidence="2 3">AArc-m2/3/4</strain>
    </source>
</reference>
<proteinExistence type="predicted"/>
<feature type="transmembrane region" description="Helical" evidence="1">
    <location>
        <begin position="42"/>
        <end position="65"/>
    </location>
</feature>
<dbReference type="Proteomes" id="UP001320972">
    <property type="component" value="Unassembled WGS sequence"/>
</dbReference>
<comment type="caution">
    <text evidence="2">The sequence shown here is derived from an EMBL/GenBank/DDBJ whole genome shotgun (WGS) entry which is preliminary data.</text>
</comment>
<evidence type="ECO:0000313" key="2">
    <source>
        <dbReference type="EMBL" id="MCU4975326.1"/>
    </source>
</evidence>
<gene>
    <name evidence="2" type="ORF">OB955_21725</name>
</gene>
<evidence type="ECO:0000313" key="3">
    <source>
        <dbReference type="Proteomes" id="UP001320972"/>
    </source>
</evidence>
<accession>A0ABT2QK58</accession>
<dbReference type="EMBL" id="JAOPKB010000017">
    <property type="protein sequence ID" value="MCU4975326.1"/>
    <property type="molecule type" value="Genomic_DNA"/>
</dbReference>
<sequence length="87" mass="10040">MERFWNWVCSVVPLWRITLAVIMILLTISVFSIGFVESGSESYYITLFNFVVLGILLTGNVLILYQCKKGREKELEQAKDLETFEGE</sequence>
<evidence type="ECO:0000256" key="1">
    <source>
        <dbReference type="SAM" id="Phobius"/>
    </source>
</evidence>
<protein>
    <submittedName>
        <fullName evidence="2">Uncharacterized protein</fullName>
    </submittedName>
</protein>
<keyword evidence="1" id="KW-1133">Transmembrane helix</keyword>
<keyword evidence="1" id="KW-0472">Membrane</keyword>
<keyword evidence="3" id="KW-1185">Reference proteome</keyword>
<keyword evidence="1" id="KW-0812">Transmembrane</keyword>
<organism evidence="2 3">
    <name type="scientific">Natronoglomus mannanivorans</name>
    <dbReference type="NCBI Taxonomy" id="2979990"/>
    <lineage>
        <taxon>Archaea</taxon>
        <taxon>Methanobacteriati</taxon>
        <taxon>Methanobacteriota</taxon>
        <taxon>Stenosarchaea group</taxon>
        <taxon>Halobacteria</taxon>
        <taxon>Halobacteriales</taxon>
        <taxon>Natrialbaceae</taxon>
        <taxon>Natronoglomus</taxon>
    </lineage>
</organism>
<dbReference type="RefSeq" id="WP_338009071.1">
    <property type="nucleotide sequence ID" value="NZ_JAOPKB010000017.1"/>
</dbReference>
<name>A0ABT2QK58_9EURY</name>